<keyword evidence="4" id="KW-0233">DNA recombination</keyword>
<name>A0ABX7FHN1_BRECH</name>
<dbReference type="InterPro" id="IPR050090">
    <property type="entry name" value="Tyrosine_recombinase_XerCD"/>
</dbReference>
<reference evidence="8 9" key="1">
    <citation type="submission" date="2021-01" db="EMBL/GenBank/DDBJ databases">
        <title>Identification of strong promoters based on the transcriptome of Brevibacillus choshinensis.</title>
        <authorList>
            <person name="Yao D."/>
            <person name="Zhang K."/>
            <person name="Wu J."/>
        </authorList>
    </citation>
    <scope>NUCLEOTIDE SEQUENCE [LARGE SCALE GENOMIC DNA]</scope>
    <source>
        <strain evidence="8 9">HPD31-SP3</strain>
    </source>
</reference>
<dbReference type="PROSITE" id="PS51898">
    <property type="entry name" value="TYR_RECOMBINASE"/>
    <property type="match status" value="1"/>
</dbReference>
<protein>
    <submittedName>
        <fullName evidence="8">Site-specific integrase</fullName>
    </submittedName>
</protein>
<evidence type="ECO:0000313" key="9">
    <source>
        <dbReference type="Proteomes" id="UP000596248"/>
    </source>
</evidence>
<feature type="domain" description="Core-binding (CB)" evidence="7">
    <location>
        <begin position="63"/>
        <end position="156"/>
    </location>
</feature>
<feature type="domain" description="Tyr recombinase" evidence="6">
    <location>
        <begin position="177"/>
        <end position="379"/>
    </location>
</feature>
<dbReference type="PANTHER" id="PTHR30349:SF64">
    <property type="entry name" value="PROPHAGE INTEGRASE INTD-RELATED"/>
    <property type="match status" value="1"/>
</dbReference>
<dbReference type="Gene3D" id="1.10.150.130">
    <property type="match status" value="1"/>
</dbReference>
<dbReference type="InterPro" id="IPR011010">
    <property type="entry name" value="DNA_brk_join_enz"/>
</dbReference>
<evidence type="ECO:0000313" key="8">
    <source>
        <dbReference type="EMBL" id="QRG65288.1"/>
    </source>
</evidence>
<evidence type="ECO:0000256" key="3">
    <source>
        <dbReference type="ARBA" id="ARBA00023125"/>
    </source>
</evidence>
<proteinExistence type="inferred from homology"/>
<organism evidence="8 9">
    <name type="scientific">Brevibacillus choshinensis</name>
    <dbReference type="NCBI Taxonomy" id="54911"/>
    <lineage>
        <taxon>Bacteria</taxon>
        <taxon>Bacillati</taxon>
        <taxon>Bacillota</taxon>
        <taxon>Bacilli</taxon>
        <taxon>Bacillales</taxon>
        <taxon>Paenibacillaceae</taxon>
        <taxon>Brevibacillus</taxon>
    </lineage>
</organism>
<dbReference type="SUPFAM" id="SSF56349">
    <property type="entry name" value="DNA breaking-rejoining enzymes"/>
    <property type="match status" value="1"/>
</dbReference>
<dbReference type="Gene3D" id="1.10.443.10">
    <property type="entry name" value="Intergrase catalytic core"/>
    <property type="match status" value="1"/>
</dbReference>
<evidence type="ECO:0000259" key="6">
    <source>
        <dbReference type="PROSITE" id="PS51898"/>
    </source>
</evidence>
<evidence type="ECO:0000256" key="4">
    <source>
        <dbReference type="ARBA" id="ARBA00023172"/>
    </source>
</evidence>
<keyword evidence="2" id="KW-0229">DNA integration</keyword>
<evidence type="ECO:0000259" key="7">
    <source>
        <dbReference type="PROSITE" id="PS51900"/>
    </source>
</evidence>
<dbReference type="PROSITE" id="PS51900">
    <property type="entry name" value="CB"/>
    <property type="match status" value="1"/>
</dbReference>
<gene>
    <name evidence="8" type="ORF">JNE38_16750</name>
</gene>
<dbReference type="EMBL" id="CP069127">
    <property type="protein sequence ID" value="QRG65288.1"/>
    <property type="molecule type" value="Genomic_DNA"/>
</dbReference>
<evidence type="ECO:0000256" key="1">
    <source>
        <dbReference type="ARBA" id="ARBA00008857"/>
    </source>
</evidence>
<sequence length="397" mass="45690">MASIEKRGANSYRLIVELGYDANGKRIKRSKTVKATGVREAKLELAKFVTEVSAGEYITPEKMTFSSFVDNEWMKKFAERELSPGTLKIYLVHLQTHINPVFGHKQLEQIKTLHVVTFLNDLRNPEARRDGKNGILSDSTILYIYKVLKSVLSKATDWRLIQKNPMEGVKQPKVEKRKMKFYDAEEAKAVIMALYKEPAVWRLYFLGAIIGGFRRGELLALEWTDVHFEENTLSIRKSISLTENGSPIIGKTKTAESERVVVMPAWYMRELREYLREWKKEKLQTGVQWLGEDRQFVFHNGHGKPYHHTTPTGTWRKFIKRHSLKFIRLHDLRHTAATLLIEAGVDLKAVQERLGHTKYSTTADFYAHVTKKVSKDAASKLDKFDPKLFGPQSVPKG</sequence>
<dbReference type="InterPro" id="IPR002104">
    <property type="entry name" value="Integrase_catalytic"/>
</dbReference>
<dbReference type="Pfam" id="PF14659">
    <property type="entry name" value="Phage_int_SAM_3"/>
    <property type="match status" value="1"/>
</dbReference>
<dbReference type="InterPro" id="IPR010998">
    <property type="entry name" value="Integrase_recombinase_N"/>
</dbReference>
<dbReference type="PANTHER" id="PTHR30349">
    <property type="entry name" value="PHAGE INTEGRASE-RELATED"/>
    <property type="match status" value="1"/>
</dbReference>
<keyword evidence="3 5" id="KW-0238">DNA-binding</keyword>
<dbReference type="InterPro" id="IPR044068">
    <property type="entry name" value="CB"/>
</dbReference>
<dbReference type="InterPro" id="IPR004107">
    <property type="entry name" value="Integrase_SAM-like_N"/>
</dbReference>
<dbReference type="Pfam" id="PF00589">
    <property type="entry name" value="Phage_integrase"/>
    <property type="match status" value="1"/>
</dbReference>
<accession>A0ABX7FHN1</accession>
<dbReference type="InterPro" id="IPR013762">
    <property type="entry name" value="Integrase-like_cat_sf"/>
</dbReference>
<evidence type="ECO:0000256" key="5">
    <source>
        <dbReference type="PROSITE-ProRule" id="PRU01248"/>
    </source>
</evidence>
<dbReference type="RefSeq" id="WP_203254806.1">
    <property type="nucleotide sequence ID" value="NZ_CP069127.1"/>
</dbReference>
<dbReference type="CDD" id="cd01189">
    <property type="entry name" value="INT_ICEBs1_C_like"/>
    <property type="match status" value="1"/>
</dbReference>
<dbReference type="Proteomes" id="UP000596248">
    <property type="component" value="Chromosome"/>
</dbReference>
<evidence type="ECO:0000256" key="2">
    <source>
        <dbReference type="ARBA" id="ARBA00022908"/>
    </source>
</evidence>
<keyword evidence="9" id="KW-1185">Reference proteome</keyword>
<comment type="similarity">
    <text evidence="1">Belongs to the 'phage' integrase family.</text>
</comment>